<proteinExistence type="predicted"/>
<dbReference type="PANTHER" id="PTHR43798">
    <property type="entry name" value="MONOACYLGLYCEROL LIPASE"/>
    <property type="match status" value="1"/>
</dbReference>
<dbReference type="GO" id="GO:0016787">
    <property type="term" value="F:hydrolase activity"/>
    <property type="evidence" value="ECO:0007669"/>
    <property type="project" value="UniProtKB-KW"/>
</dbReference>
<dbReference type="PRINTS" id="PR00111">
    <property type="entry name" value="ABHYDROLASE"/>
</dbReference>
<keyword evidence="2" id="KW-0378">Hydrolase</keyword>
<name>A0A5B8NQF5_9CHRO</name>
<dbReference type="Pfam" id="PF00561">
    <property type="entry name" value="Abhydrolase_1"/>
    <property type="match status" value="1"/>
</dbReference>
<dbReference type="Proteomes" id="UP000318453">
    <property type="component" value="Chromosome"/>
</dbReference>
<dbReference type="SUPFAM" id="SSF53474">
    <property type="entry name" value="alpha/beta-Hydrolases"/>
    <property type="match status" value="1"/>
</dbReference>
<dbReference type="PRINTS" id="PR00412">
    <property type="entry name" value="EPOXHYDRLASE"/>
</dbReference>
<evidence type="ECO:0000313" key="2">
    <source>
        <dbReference type="EMBL" id="QDZ41264.1"/>
    </source>
</evidence>
<evidence type="ECO:0000313" key="3">
    <source>
        <dbReference type="Proteomes" id="UP000318453"/>
    </source>
</evidence>
<sequence>MATRKTLTLSEIELSYLEWGNSDNPPLLLLHGLADQAVVWSSLGEALASQYHIIAPDLRGHGESSKPSETHYTFPEITADLEGLCQALNWQRISVLGHSWGAKVLAYWAQQKPQRFDRLILVDPFLMGKLPSWLKITFPILYRTLSTFKGMGPFSSYEEAETQARQMGKFKQWNDLQKTVFQANLEQKSDGSWGSKFTIPARNGIFKEVMKVDGLTSPLSIPTLLIIPEKGLNRMQWQLKPYHQYLKDLQIKTVPGNHWAFLGQPETFNRCVAEFLTN</sequence>
<dbReference type="Gene3D" id="3.40.50.1820">
    <property type="entry name" value="alpha/beta hydrolase"/>
    <property type="match status" value="1"/>
</dbReference>
<dbReference type="KEGG" id="enn:FRE64_15735"/>
<organism evidence="2 3">
    <name type="scientific">Euhalothece natronophila Z-M001</name>
    <dbReference type="NCBI Taxonomy" id="522448"/>
    <lineage>
        <taxon>Bacteria</taxon>
        <taxon>Bacillati</taxon>
        <taxon>Cyanobacteriota</taxon>
        <taxon>Cyanophyceae</taxon>
        <taxon>Oscillatoriophycideae</taxon>
        <taxon>Chroococcales</taxon>
        <taxon>Halothecacae</taxon>
        <taxon>Halothece cluster</taxon>
        <taxon>Euhalothece</taxon>
    </lineage>
</organism>
<evidence type="ECO:0000259" key="1">
    <source>
        <dbReference type="Pfam" id="PF00561"/>
    </source>
</evidence>
<protein>
    <submittedName>
        <fullName evidence="2">Alpha/beta hydrolase</fullName>
    </submittedName>
</protein>
<dbReference type="RefSeq" id="WP_146297098.1">
    <property type="nucleotide sequence ID" value="NZ_CP042326.1"/>
</dbReference>
<dbReference type="InterPro" id="IPR000639">
    <property type="entry name" value="Epox_hydrolase-like"/>
</dbReference>
<dbReference type="OrthoDB" id="9775557at2"/>
<dbReference type="PANTHER" id="PTHR43798:SF33">
    <property type="entry name" value="HYDROLASE, PUTATIVE (AFU_ORTHOLOGUE AFUA_2G14860)-RELATED"/>
    <property type="match status" value="1"/>
</dbReference>
<gene>
    <name evidence="2" type="ORF">FRE64_15735</name>
</gene>
<dbReference type="InterPro" id="IPR000073">
    <property type="entry name" value="AB_hydrolase_1"/>
</dbReference>
<dbReference type="EMBL" id="CP042326">
    <property type="protein sequence ID" value="QDZ41264.1"/>
    <property type="molecule type" value="Genomic_DNA"/>
</dbReference>
<feature type="domain" description="AB hydrolase-1" evidence="1">
    <location>
        <begin position="25"/>
        <end position="136"/>
    </location>
</feature>
<dbReference type="InterPro" id="IPR050266">
    <property type="entry name" value="AB_hydrolase_sf"/>
</dbReference>
<keyword evidence="3" id="KW-1185">Reference proteome</keyword>
<dbReference type="InterPro" id="IPR029058">
    <property type="entry name" value="AB_hydrolase_fold"/>
</dbReference>
<reference evidence="2" key="1">
    <citation type="submission" date="2019-08" db="EMBL/GenBank/DDBJ databases">
        <title>Carotenoids and Carotenoid Binding Proteins in the Halophilic Cyanobacterium Euhalothece sp. ZM00.</title>
        <authorList>
            <person name="Cho S.M."/>
            <person name="Song J.Y."/>
            <person name="Park Y.-I."/>
        </authorList>
    </citation>
    <scope>NUCLEOTIDE SEQUENCE [LARGE SCALE GENOMIC DNA]</scope>
    <source>
        <strain evidence="2">Z-M001</strain>
    </source>
</reference>
<dbReference type="GO" id="GO:0016020">
    <property type="term" value="C:membrane"/>
    <property type="evidence" value="ECO:0007669"/>
    <property type="project" value="TreeGrafter"/>
</dbReference>
<dbReference type="AlphaFoldDB" id="A0A5B8NQF5"/>
<accession>A0A5B8NQF5</accession>